<evidence type="ECO:0000256" key="1">
    <source>
        <dbReference type="SAM" id="MobiDB-lite"/>
    </source>
</evidence>
<feature type="transmembrane region" description="Helical" evidence="2">
    <location>
        <begin position="121"/>
        <end position="143"/>
    </location>
</feature>
<evidence type="ECO:0000256" key="2">
    <source>
        <dbReference type="SAM" id="Phobius"/>
    </source>
</evidence>
<feature type="transmembrane region" description="Helical" evidence="2">
    <location>
        <begin position="284"/>
        <end position="301"/>
    </location>
</feature>
<feature type="transmembrane region" description="Helical" evidence="2">
    <location>
        <begin position="195"/>
        <end position="215"/>
    </location>
</feature>
<evidence type="ECO:0000313" key="5">
    <source>
        <dbReference type="Proteomes" id="UP001458946"/>
    </source>
</evidence>
<gene>
    <name evidence="4" type="ORF">Dxin01_00833</name>
</gene>
<evidence type="ECO:0000313" key="4">
    <source>
        <dbReference type="EMBL" id="GAA5501102.1"/>
    </source>
</evidence>
<proteinExistence type="predicted"/>
<reference evidence="4 5" key="1">
    <citation type="submission" date="2024-02" db="EMBL/GenBank/DDBJ databases">
        <title>Deinococcus xinjiangensis NBRC 107630.</title>
        <authorList>
            <person name="Ichikawa N."/>
            <person name="Katano-Makiyama Y."/>
            <person name="Hidaka K."/>
        </authorList>
    </citation>
    <scope>NUCLEOTIDE SEQUENCE [LARGE SCALE GENOMIC DNA]</scope>
    <source>
        <strain evidence="4 5">NBRC 107630</strain>
    </source>
</reference>
<protein>
    <recommendedName>
        <fullName evidence="3">Acyltransferase 3 domain-containing protein</fullName>
    </recommendedName>
</protein>
<feature type="transmembrane region" description="Helical" evidence="2">
    <location>
        <begin position="18"/>
        <end position="37"/>
    </location>
</feature>
<dbReference type="Pfam" id="PF01757">
    <property type="entry name" value="Acyl_transf_3"/>
    <property type="match status" value="1"/>
</dbReference>
<dbReference type="InterPro" id="IPR002656">
    <property type="entry name" value="Acyl_transf_3_dom"/>
</dbReference>
<feature type="domain" description="Acyltransferase 3" evidence="3">
    <location>
        <begin position="11"/>
        <end position="324"/>
    </location>
</feature>
<feature type="transmembrane region" description="Helical" evidence="2">
    <location>
        <begin position="155"/>
        <end position="175"/>
    </location>
</feature>
<keyword evidence="2" id="KW-0812">Transmembrane</keyword>
<organism evidence="4 5">
    <name type="scientific">Deinococcus xinjiangensis</name>
    <dbReference type="NCBI Taxonomy" id="457454"/>
    <lineage>
        <taxon>Bacteria</taxon>
        <taxon>Thermotogati</taxon>
        <taxon>Deinococcota</taxon>
        <taxon>Deinococci</taxon>
        <taxon>Deinococcales</taxon>
        <taxon>Deinococcaceae</taxon>
        <taxon>Deinococcus</taxon>
    </lineage>
</organism>
<feature type="transmembrane region" description="Helical" evidence="2">
    <location>
        <begin position="222"/>
        <end position="241"/>
    </location>
</feature>
<comment type="caution">
    <text evidence="4">The sequence shown here is derived from an EMBL/GenBank/DDBJ whole genome shotgun (WGS) entry which is preliminary data.</text>
</comment>
<keyword evidence="5" id="KW-1185">Reference proteome</keyword>
<dbReference type="PANTHER" id="PTHR23028">
    <property type="entry name" value="ACETYLTRANSFERASE"/>
    <property type="match status" value="1"/>
</dbReference>
<feature type="region of interest" description="Disordered" evidence="1">
    <location>
        <begin position="340"/>
        <end position="380"/>
    </location>
</feature>
<feature type="compositionally biased region" description="Low complexity" evidence="1">
    <location>
        <begin position="349"/>
        <end position="359"/>
    </location>
</feature>
<dbReference type="Proteomes" id="UP001458946">
    <property type="component" value="Unassembled WGS sequence"/>
</dbReference>
<feature type="transmembrane region" description="Helical" evidence="2">
    <location>
        <begin position="247"/>
        <end position="272"/>
    </location>
</feature>
<feature type="transmembrane region" description="Helical" evidence="2">
    <location>
        <begin position="90"/>
        <end position="109"/>
    </location>
</feature>
<keyword evidence="2" id="KW-0472">Membrane</keyword>
<dbReference type="EMBL" id="BAABRN010000006">
    <property type="protein sequence ID" value="GAA5501102.1"/>
    <property type="molecule type" value="Genomic_DNA"/>
</dbReference>
<dbReference type="RefSeq" id="WP_353541076.1">
    <property type="nucleotide sequence ID" value="NZ_BAABRN010000006.1"/>
</dbReference>
<evidence type="ECO:0000259" key="3">
    <source>
        <dbReference type="Pfam" id="PF01757"/>
    </source>
</evidence>
<feature type="compositionally biased region" description="Polar residues" evidence="1">
    <location>
        <begin position="366"/>
        <end position="380"/>
    </location>
</feature>
<dbReference type="InterPro" id="IPR050879">
    <property type="entry name" value="Acyltransferase_3"/>
</dbReference>
<accession>A0ABP9V767</accession>
<keyword evidence="2" id="KW-1133">Transmembrane helix</keyword>
<sequence length="380" mass="41907">MIDPTLHQRNKAFDGLRGILACCVVLSHVAATVYNPFVAGAAPSVVNYSLWHLGAPSVDAFFVLSGWVVAQSYERYRHLWPFYQARLRRLYPIGLIGALLGLGLARPLASHLSSAALHHGFLVYLCAPLSSSDVVGALSLGLLAPYDANHLNPPLWSLAVEVWASVLMPLMVWAAKRWGWLSWPVSMMISLFTSFFWQGTLFMPLFLLGALLALNPFKVSKTAAPALLIFGLLVLFSRHISGSNDPFYRWLTQIGAGAALLSLSLTAPPFLSHRFVQWLGSRSYALYATHFPILVLFIFFFERPLGPQFAAALALPFTLVVADAVQRGVDWAQHPTRSFSFSGGRDVQSRPASSRSAFASRHRQGQETPLQTPFQSKVNK</sequence>
<feature type="transmembrane region" description="Helical" evidence="2">
    <location>
        <begin position="49"/>
        <end position="70"/>
    </location>
</feature>
<name>A0ABP9V767_9DEIO</name>